<organism evidence="3 4">
    <name type="scientific">Sphingobium nicotianae</name>
    <dbReference type="NCBI Taxonomy" id="2782607"/>
    <lineage>
        <taxon>Bacteria</taxon>
        <taxon>Pseudomonadati</taxon>
        <taxon>Pseudomonadota</taxon>
        <taxon>Alphaproteobacteria</taxon>
        <taxon>Sphingomonadales</taxon>
        <taxon>Sphingomonadaceae</taxon>
        <taxon>Sphingobium</taxon>
    </lineage>
</organism>
<comment type="similarity">
    <text evidence="1">Belongs to the short-chain dehydrogenases/reductases (SDR) family.</text>
</comment>
<dbReference type="PANTHER" id="PTHR42820:SF1">
    <property type="entry name" value="SHORT-CHAIN DEHYDROGENASE_REDUCTASE FAMILY PROTEIN"/>
    <property type="match status" value="1"/>
</dbReference>
<dbReference type="NCBIfam" id="NF005559">
    <property type="entry name" value="PRK07231.1"/>
    <property type="match status" value="1"/>
</dbReference>
<dbReference type="InterPro" id="IPR036291">
    <property type="entry name" value="NAD(P)-bd_dom_sf"/>
</dbReference>
<dbReference type="RefSeq" id="WP_214624056.1">
    <property type="nucleotide sequence ID" value="NZ_JAHGAW010000008.1"/>
</dbReference>
<protein>
    <submittedName>
        <fullName evidence="3">SDR family oxidoreductase</fullName>
    </submittedName>
</protein>
<evidence type="ECO:0000313" key="4">
    <source>
        <dbReference type="Proteomes" id="UP001138757"/>
    </source>
</evidence>
<dbReference type="FunFam" id="3.40.50.720:FF:000084">
    <property type="entry name" value="Short-chain dehydrogenase reductase"/>
    <property type="match status" value="1"/>
</dbReference>
<dbReference type="InterPro" id="IPR002347">
    <property type="entry name" value="SDR_fam"/>
</dbReference>
<dbReference type="EMBL" id="JAHGAW010000008">
    <property type="protein sequence ID" value="MBT2187794.1"/>
    <property type="molecule type" value="Genomic_DNA"/>
</dbReference>
<dbReference type="Pfam" id="PF13561">
    <property type="entry name" value="adh_short_C2"/>
    <property type="match status" value="1"/>
</dbReference>
<evidence type="ECO:0000313" key="3">
    <source>
        <dbReference type="EMBL" id="MBT2187794.1"/>
    </source>
</evidence>
<dbReference type="PRINTS" id="PR00080">
    <property type="entry name" value="SDRFAMILY"/>
</dbReference>
<dbReference type="InterPro" id="IPR020904">
    <property type="entry name" value="Sc_DH/Rdtase_CS"/>
</dbReference>
<name>A0A9X1DDA1_9SPHN</name>
<dbReference type="AlphaFoldDB" id="A0A9X1DDA1"/>
<dbReference type="Proteomes" id="UP001138757">
    <property type="component" value="Unassembled WGS sequence"/>
</dbReference>
<dbReference type="Gene3D" id="3.40.50.720">
    <property type="entry name" value="NAD(P)-binding Rossmann-like Domain"/>
    <property type="match status" value="1"/>
</dbReference>
<keyword evidence="4" id="KW-1185">Reference proteome</keyword>
<evidence type="ECO:0000256" key="2">
    <source>
        <dbReference type="ARBA" id="ARBA00051383"/>
    </source>
</evidence>
<dbReference type="PANTHER" id="PTHR42820">
    <property type="entry name" value="SHORT-CHAIN DEHYDROGENASE REDUCTASE"/>
    <property type="match status" value="1"/>
</dbReference>
<dbReference type="SUPFAM" id="SSF51735">
    <property type="entry name" value="NAD(P)-binding Rossmann-fold domains"/>
    <property type="match status" value="1"/>
</dbReference>
<dbReference type="PRINTS" id="PR00081">
    <property type="entry name" value="GDHRDH"/>
</dbReference>
<accession>A0A9X1DDA1</accession>
<dbReference type="PROSITE" id="PS00061">
    <property type="entry name" value="ADH_SHORT"/>
    <property type="match status" value="1"/>
</dbReference>
<evidence type="ECO:0000256" key="1">
    <source>
        <dbReference type="ARBA" id="ARBA00006484"/>
    </source>
</evidence>
<dbReference type="CDD" id="cd05233">
    <property type="entry name" value="SDR_c"/>
    <property type="match status" value="1"/>
</dbReference>
<reference evidence="3" key="1">
    <citation type="submission" date="2021-05" db="EMBL/GenBank/DDBJ databases">
        <title>Genome of Sphingobium sp. strain.</title>
        <authorList>
            <person name="Fan R."/>
        </authorList>
    </citation>
    <scope>NUCLEOTIDE SEQUENCE</scope>
    <source>
        <strain evidence="3">H33</strain>
    </source>
</reference>
<sequence>MGDISFSLAGRKAMVIGADSGIGLACARAIANAGADLVIGGIDPGKGGDLAAEIAAKSGTKVSYVAVDVTREEQVAAAVEEAVKRLGGLDVAMNNAGIPGWPGAIQDQTAEQFDMLFAINVRGAMFGMKYQVPHMLKGGKGSIINLASTAAINGLAFCAPYAASKHAVAGLTKSVALELADQGIRVNAIAPGPVNTGLLASMRAGRMALPSKTGGASVPMARVSEPDEMAGAVVWLASDASSYVTGTLVSIDGGVVAV</sequence>
<comment type="catalytic activity">
    <reaction evidence="2">
        <text>2,5-dichlorocyclohexa-2,5-dien-1,4-diol + NAD(+) = 2,5-dichlorohydroquinone + NADH + H(+)</text>
        <dbReference type="Rhea" id="RHEA:15741"/>
        <dbReference type="ChEBI" id="CHEBI:15378"/>
        <dbReference type="ChEBI" id="CHEBI:27545"/>
        <dbReference type="ChEBI" id="CHEBI:28975"/>
        <dbReference type="ChEBI" id="CHEBI:57540"/>
        <dbReference type="ChEBI" id="CHEBI:57945"/>
    </reaction>
</comment>
<proteinExistence type="inferred from homology"/>
<comment type="caution">
    <text evidence="3">The sequence shown here is derived from an EMBL/GenBank/DDBJ whole genome shotgun (WGS) entry which is preliminary data.</text>
</comment>
<gene>
    <name evidence="3" type="ORF">KK488_12640</name>
</gene>